<dbReference type="InterPro" id="IPR050565">
    <property type="entry name" value="LYPA1-2/EST-like"/>
</dbReference>
<keyword evidence="2" id="KW-0378">Hydrolase</keyword>
<gene>
    <name evidence="4" type="ORF">D4A39_10965</name>
</gene>
<dbReference type="SUPFAM" id="SSF53474">
    <property type="entry name" value="alpha/beta-Hydrolases"/>
    <property type="match status" value="1"/>
</dbReference>
<dbReference type="EMBL" id="QYYA01000003">
    <property type="protein sequence ID" value="RJG17246.1"/>
    <property type="molecule type" value="Genomic_DNA"/>
</dbReference>
<dbReference type="Gene3D" id="3.40.50.1820">
    <property type="entry name" value="alpha/beta hydrolase"/>
    <property type="match status" value="1"/>
</dbReference>
<keyword evidence="5" id="KW-1185">Reference proteome</keyword>
<evidence type="ECO:0000313" key="4">
    <source>
        <dbReference type="EMBL" id="RJG17246.1"/>
    </source>
</evidence>
<dbReference type="RefSeq" id="WP_119918107.1">
    <property type="nucleotide sequence ID" value="NZ_CAXGPP010000002.1"/>
</dbReference>
<sequence length="220" mass="24214">MTARLNCIEIEPTQPAVASVIWLHGLGASGHDFEPIVPELQLPEDLPVRFLFPHAPNIPVTVNGGMVMPAWYDILAMDIDRKVDENGVLASADAVDALIAREIERGIASNRIVIAGFSQGGAVAYQCALRHPSPLAGLLTLSTYMAMPVTPSEANRQLPVMVSHGSMDPVVPEQLGRRAVASLQDMGLEPEYHHYPMEHMVCLEQIRDIGQWLNRQLRRK</sequence>
<dbReference type="GO" id="GO:0016787">
    <property type="term" value="F:hydrolase activity"/>
    <property type="evidence" value="ECO:0007669"/>
    <property type="project" value="UniProtKB-KW"/>
</dbReference>
<dbReference type="Pfam" id="PF02230">
    <property type="entry name" value="Abhydrolase_2"/>
    <property type="match status" value="1"/>
</dbReference>
<comment type="caution">
    <text evidence="4">The sequence shown here is derived from an EMBL/GenBank/DDBJ whole genome shotgun (WGS) entry which is preliminary data.</text>
</comment>
<protein>
    <submittedName>
        <fullName evidence="4">Carboxylesterase</fullName>
    </submittedName>
</protein>
<proteinExistence type="inferred from homology"/>
<dbReference type="InterPro" id="IPR003140">
    <property type="entry name" value="PLipase/COase/thioEstase"/>
</dbReference>
<feature type="domain" description="Phospholipase/carboxylesterase/thioesterase" evidence="3">
    <location>
        <begin position="10"/>
        <end position="214"/>
    </location>
</feature>
<evidence type="ECO:0000256" key="2">
    <source>
        <dbReference type="ARBA" id="ARBA00022801"/>
    </source>
</evidence>
<dbReference type="OrthoDB" id="9801763at2"/>
<reference evidence="4 5" key="1">
    <citation type="submission" date="2018-09" db="EMBL/GenBank/DDBJ databases">
        <title>Alcanivorax profundi sp. nov., isolated from 1000 m-depth seawater of the Mariana Trench.</title>
        <authorList>
            <person name="Liu J."/>
        </authorList>
    </citation>
    <scope>NUCLEOTIDE SEQUENCE [LARGE SCALE GENOMIC DNA]</scope>
    <source>
        <strain evidence="4 5">MTEO17</strain>
    </source>
</reference>
<name>A0A418XWP5_9GAMM</name>
<dbReference type="InterPro" id="IPR029058">
    <property type="entry name" value="AB_hydrolase_fold"/>
</dbReference>
<evidence type="ECO:0000313" key="5">
    <source>
        <dbReference type="Proteomes" id="UP000283734"/>
    </source>
</evidence>
<dbReference type="AlphaFoldDB" id="A0A418XWP5"/>
<dbReference type="PANTHER" id="PTHR10655:SF17">
    <property type="entry name" value="LYSOPHOSPHOLIPASE-LIKE PROTEIN 1"/>
    <property type="match status" value="1"/>
</dbReference>
<evidence type="ECO:0000259" key="3">
    <source>
        <dbReference type="Pfam" id="PF02230"/>
    </source>
</evidence>
<organism evidence="4 5">
    <name type="scientific">Alcanivorax profundi</name>
    <dbReference type="NCBI Taxonomy" id="2338368"/>
    <lineage>
        <taxon>Bacteria</taxon>
        <taxon>Pseudomonadati</taxon>
        <taxon>Pseudomonadota</taxon>
        <taxon>Gammaproteobacteria</taxon>
        <taxon>Oceanospirillales</taxon>
        <taxon>Alcanivoracaceae</taxon>
        <taxon>Alcanivorax</taxon>
    </lineage>
</organism>
<dbReference type="Proteomes" id="UP000283734">
    <property type="component" value="Unassembled WGS sequence"/>
</dbReference>
<comment type="similarity">
    <text evidence="1">Belongs to the AB hydrolase superfamily. AB hydrolase 2 family.</text>
</comment>
<evidence type="ECO:0000256" key="1">
    <source>
        <dbReference type="ARBA" id="ARBA00006499"/>
    </source>
</evidence>
<dbReference type="PANTHER" id="PTHR10655">
    <property type="entry name" value="LYSOPHOSPHOLIPASE-RELATED"/>
    <property type="match status" value="1"/>
</dbReference>
<accession>A0A418XWP5</accession>